<evidence type="ECO:0000256" key="1">
    <source>
        <dbReference type="ARBA" id="ARBA00004308"/>
    </source>
</evidence>
<feature type="region of interest" description="Disordered" evidence="5">
    <location>
        <begin position="207"/>
        <end position="227"/>
    </location>
</feature>
<evidence type="ECO:0000256" key="2">
    <source>
        <dbReference type="ARBA" id="ARBA00022692"/>
    </source>
</evidence>
<dbReference type="GO" id="GO:0016020">
    <property type="term" value="C:membrane"/>
    <property type="evidence" value="ECO:0007669"/>
    <property type="project" value="InterPro"/>
</dbReference>
<sequence length="375" mass="41924">MIMLGRLLKVFRHPPPTTSADSPIVTFDEWTKEKLKQDARAQQLAPGAAATRNYASKECGAKVLLSNPEAENTKAILNEKEKDEYMRNPCEKAENKFVIIELCETVQPHSIELANYELFSSGPKTIRLWSAERFPNGEWKLLSELTAADSRQSQQFHIPTNGAYVELISHYGNEHYCTLSVLKILGISMVDEYEAEVRTEAASVAHTRNNVESSETKTNVTSTEGTDNVSTVTFTPASSAASQLAQTQVCTRLFVDHASLFLLTLVLDMKRIIENCSHTWFMKTSQNRDEYLSELSRQYVAQSDEHQKHMKQARKVVEQAVETIYARVNETLASKVSSNSFSLSPECDYSVIVLSQFSGLSASFVWTGGFLVQGA</sequence>
<evidence type="ECO:0000256" key="4">
    <source>
        <dbReference type="ARBA" id="ARBA00023136"/>
    </source>
</evidence>
<keyword evidence="8" id="KW-1185">Reference proteome</keyword>
<gene>
    <name evidence="7" type="ORF">HPBE_LOCUS8991</name>
</gene>
<evidence type="ECO:0000313" key="9">
    <source>
        <dbReference type="WBParaSite" id="HPBE_0000899001-mRNA-1"/>
    </source>
</evidence>
<dbReference type="PANTHER" id="PTHR12953">
    <property type="entry name" value="MEMBRANE PROTEIN CH1 RELATED"/>
    <property type="match status" value="1"/>
</dbReference>
<accession>A0A183FNC9</accession>
<dbReference type="Pfam" id="PF07738">
    <property type="entry name" value="Sad1_UNC"/>
    <property type="match status" value="1"/>
</dbReference>
<reference evidence="7 8" key="1">
    <citation type="submission" date="2018-11" db="EMBL/GenBank/DDBJ databases">
        <authorList>
            <consortium name="Pathogen Informatics"/>
        </authorList>
    </citation>
    <scope>NUCLEOTIDE SEQUENCE [LARGE SCALE GENOMIC DNA]</scope>
</reference>
<dbReference type="EMBL" id="UZAH01026309">
    <property type="protein sequence ID" value="VDO78661.1"/>
    <property type="molecule type" value="Genomic_DNA"/>
</dbReference>
<dbReference type="InterPro" id="IPR012919">
    <property type="entry name" value="SUN_dom"/>
</dbReference>
<name>A0A183FNC9_HELPZ</name>
<dbReference type="GO" id="GO:0012505">
    <property type="term" value="C:endomembrane system"/>
    <property type="evidence" value="ECO:0007669"/>
    <property type="project" value="UniProtKB-SubCell"/>
</dbReference>
<keyword evidence="2" id="KW-0812">Transmembrane</keyword>
<evidence type="ECO:0000313" key="8">
    <source>
        <dbReference type="Proteomes" id="UP000050761"/>
    </source>
</evidence>
<accession>A0A3P7XVM8</accession>
<dbReference type="OrthoDB" id="266334at2759"/>
<dbReference type="PANTHER" id="PTHR12953:SF0">
    <property type="entry name" value="SUN DOMAIN-CONTAINING OSSIFICATION FACTOR"/>
    <property type="match status" value="1"/>
</dbReference>
<keyword evidence="4" id="KW-0472">Membrane</keyword>
<protein>
    <submittedName>
        <fullName evidence="9">SUN domain-containing protein</fullName>
    </submittedName>
</protein>
<organism evidence="8 9">
    <name type="scientific">Heligmosomoides polygyrus</name>
    <name type="common">Parasitic roundworm</name>
    <dbReference type="NCBI Taxonomy" id="6339"/>
    <lineage>
        <taxon>Eukaryota</taxon>
        <taxon>Metazoa</taxon>
        <taxon>Ecdysozoa</taxon>
        <taxon>Nematoda</taxon>
        <taxon>Chromadorea</taxon>
        <taxon>Rhabditida</taxon>
        <taxon>Rhabditina</taxon>
        <taxon>Rhabditomorpha</taxon>
        <taxon>Strongyloidea</taxon>
        <taxon>Heligmosomidae</taxon>
        <taxon>Heligmosomoides</taxon>
    </lineage>
</organism>
<evidence type="ECO:0000256" key="3">
    <source>
        <dbReference type="ARBA" id="ARBA00022989"/>
    </source>
</evidence>
<dbReference type="AlphaFoldDB" id="A0A183FNC9"/>
<proteinExistence type="predicted"/>
<dbReference type="InterPro" id="IPR045120">
    <property type="entry name" value="Suco/Slp1-like"/>
</dbReference>
<evidence type="ECO:0000259" key="6">
    <source>
        <dbReference type="PROSITE" id="PS51469"/>
    </source>
</evidence>
<evidence type="ECO:0000256" key="5">
    <source>
        <dbReference type="SAM" id="MobiDB-lite"/>
    </source>
</evidence>
<dbReference type="WBParaSite" id="HPBE_0000899001-mRNA-1">
    <property type="protein sequence ID" value="HPBE_0000899001-mRNA-1"/>
    <property type="gene ID" value="HPBE_0000899001"/>
</dbReference>
<reference evidence="9" key="2">
    <citation type="submission" date="2019-09" db="UniProtKB">
        <authorList>
            <consortium name="WormBaseParasite"/>
        </authorList>
    </citation>
    <scope>IDENTIFICATION</scope>
</reference>
<dbReference type="PROSITE" id="PS51469">
    <property type="entry name" value="SUN"/>
    <property type="match status" value="1"/>
</dbReference>
<dbReference type="Proteomes" id="UP000050761">
    <property type="component" value="Unassembled WGS sequence"/>
</dbReference>
<keyword evidence="3" id="KW-1133">Transmembrane helix</keyword>
<feature type="domain" description="SUN" evidence="6">
    <location>
        <begin position="27"/>
        <end position="189"/>
    </location>
</feature>
<dbReference type="GO" id="GO:0034975">
    <property type="term" value="P:protein folding in endoplasmic reticulum"/>
    <property type="evidence" value="ECO:0007669"/>
    <property type="project" value="TreeGrafter"/>
</dbReference>
<comment type="subcellular location">
    <subcellularLocation>
        <location evidence="1">Endomembrane system</location>
    </subcellularLocation>
</comment>
<evidence type="ECO:0000313" key="7">
    <source>
        <dbReference type="EMBL" id="VDO78661.1"/>
    </source>
</evidence>
<dbReference type="GO" id="GO:0005737">
    <property type="term" value="C:cytoplasm"/>
    <property type="evidence" value="ECO:0007669"/>
    <property type="project" value="TreeGrafter"/>
</dbReference>